<evidence type="ECO:0000313" key="1">
    <source>
        <dbReference type="EMBL" id="RZC66505.1"/>
    </source>
</evidence>
<organism evidence="1 2">
    <name type="scientific">Papaver somniferum</name>
    <name type="common">Opium poppy</name>
    <dbReference type="NCBI Taxonomy" id="3469"/>
    <lineage>
        <taxon>Eukaryota</taxon>
        <taxon>Viridiplantae</taxon>
        <taxon>Streptophyta</taxon>
        <taxon>Embryophyta</taxon>
        <taxon>Tracheophyta</taxon>
        <taxon>Spermatophyta</taxon>
        <taxon>Magnoliopsida</taxon>
        <taxon>Ranunculales</taxon>
        <taxon>Papaveraceae</taxon>
        <taxon>Papaveroideae</taxon>
        <taxon>Papaver</taxon>
    </lineage>
</organism>
<gene>
    <name evidence="1" type="ORF">C5167_010194</name>
</gene>
<keyword evidence="2" id="KW-1185">Reference proteome</keyword>
<sequence length="33" mass="3798">MLRVGFQIHCNPSKRLSGLLASPTRPWTSFPNW</sequence>
<dbReference type="Proteomes" id="UP000316621">
    <property type="component" value="Chromosome 6"/>
</dbReference>
<name>A0A4Y7K3F7_PAPSO</name>
<dbReference type="EMBL" id="CM010720">
    <property type="protein sequence ID" value="RZC66505.1"/>
    <property type="molecule type" value="Genomic_DNA"/>
</dbReference>
<evidence type="ECO:0000313" key="2">
    <source>
        <dbReference type="Proteomes" id="UP000316621"/>
    </source>
</evidence>
<proteinExistence type="predicted"/>
<reference evidence="1 2" key="1">
    <citation type="journal article" date="2018" name="Science">
        <title>The opium poppy genome and morphinan production.</title>
        <authorList>
            <person name="Guo L."/>
            <person name="Winzer T."/>
            <person name="Yang X."/>
            <person name="Li Y."/>
            <person name="Ning Z."/>
            <person name="He Z."/>
            <person name="Teodor R."/>
            <person name="Lu Y."/>
            <person name="Bowser T.A."/>
            <person name="Graham I.A."/>
            <person name="Ye K."/>
        </authorList>
    </citation>
    <scope>NUCLEOTIDE SEQUENCE [LARGE SCALE GENOMIC DNA]</scope>
    <source>
        <strain evidence="2">cv. HN1</strain>
        <tissue evidence="1">Leaves</tissue>
    </source>
</reference>
<dbReference type="AlphaFoldDB" id="A0A4Y7K3F7"/>
<protein>
    <submittedName>
        <fullName evidence="1">Uncharacterized protein</fullName>
    </submittedName>
</protein>
<dbReference type="Gramene" id="RZC66505">
    <property type="protein sequence ID" value="RZC66505"/>
    <property type="gene ID" value="C5167_010194"/>
</dbReference>
<accession>A0A4Y7K3F7</accession>